<dbReference type="EMBL" id="CZCZ02000011">
    <property type="protein sequence ID" value="CAC5342147.1"/>
    <property type="molecule type" value="Genomic_DNA"/>
</dbReference>
<reference evidence="1" key="1">
    <citation type="submission" date="2020-05" db="EMBL/GenBank/DDBJ databases">
        <authorList>
            <consortium name="Genoscope - CEA"/>
            <person name="William W."/>
        </authorList>
    </citation>
    <scope>NUCLEOTIDE SEQUENCE [LARGE SCALE GENOMIC DNA]</scope>
    <source>
        <strain evidence="1">PCC 7821</strain>
    </source>
</reference>
<dbReference type="AlphaFoldDB" id="A0A6J7ZIL6"/>
<comment type="caution">
    <text evidence="1">The sequence shown here is derived from an EMBL/GenBank/DDBJ whole genome shotgun (WGS) entry which is preliminary data.</text>
</comment>
<keyword evidence="2" id="KW-1185">Reference proteome</keyword>
<gene>
    <name evidence="1" type="ORF">PLAN_160033</name>
</gene>
<name>A0A6J7ZIL6_PLARU</name>
<accession>A0A6J7ZIL6</accession>
<sequence length="52" mass="6073">MTSTDFNRTCVSPVYSNLKNPKNSEHGLRGLHRLEHGLGRLRRLHRLSYLLQ</sequence>
<evidence type="ECO:0000313" key="1">
    <source>
        <dbReference type="EMBL" id="CAC5342147.1"/>
    </source>
</evidence>
<organism evidence="1 2">
    <name type="scientific">Planktothrix rubescens CCAP 1459/22</name>
    <dbReference type="NCBI Taxonomy" id="329571"/>
    <lineage>
        <taxon>Bacteria</taxon>
        <taxon>Bacillati</taxon>
        <taxon>Cyanobacteriota</taxon>
        <taxon>Cyanophyceae</taxon>
        <taxon>Oscillatoriophycideae</taxon>
        <taxon>Oscillatoriales</taxon>
        <taxon>Microcoleaceae</taxon>
        <taxon>Planktothrix</taxon>
    </lineage>
</organism>
<evidence type="ECO:0000313" key="2">
    <source>
        <dbReference type="Proteomes" id="UP000196521"/>
    </source>
</evidence>
<dbReference type="Proteomes" id="UP000196521">
    <property type="component" value="Unassembled WGS sequence"/>
</dbReference>
<protein>
    <submittedName>
        <fullName evidence="1">Uncharacterized protein</fullName>
    </submittedName>
</protein>
<proteinExistence type="predicted"/>